<accession>A0A921EPS0</accession>
<dbReference type="PANTHER" id="PTHR19375">
    <property type="entry name" value="HEAT SHOCK PROTEIN 70KDA"/>
    <property type="match status" value="1"/>
</dbReference>
<evidence type="ECO:0000256" key="5">
    <source>
        <dbReference type="SAM" id="MobiDB-lite"/>
    </source>
</evidence>
<dbReference type="Pfam" id="PF00012">
    <property type="entry name" value="HSP70"/>
    <property type="match status" value="1"/>
</dbReference>
<dbReference type="GO" id="GO:0005524">
    <property type="term" value="F:ATP binding"/>
    <property type="evidence" value="ECO:0007669"/>
    <property type="project" value="UniProtKB-KW"/>
</dbReference>
<feature type="compositionally biased region" description="Acidic residues" evidence="5">
    <location>
        <begin position="157"/>
        <end position="171"/>
    </location>
</feature>
<dbReference type="Gene3D" id="1.20.1270.10">
    <property type="match status" value="1"/>
</dbReference>
<dbReference type="Proteomes" id="UP000712713">
    <property type="component" value="Unassembled WGS sequence"/>
</dbReference>
<feature type="compositionally biased region" description="Low complexity" evidence="5">
    <location>
        <begin position="131"/>
        <end position="140"/>
    </location>
</feature>
<evidence type="ECO:0000313" key="6">
    <source>
        <dbReference type="EMBL" id="HJE52322.1"/>
    </source>
</evidence>
<keyword evidence="2" id="KW-0067">ATP-binding</keyword>
<evidence type="ECO:0000256" key="4">
    <source>
        <dbReference type="SAM" id="Coils"/>
    </source>
</evidence>
<reference evidence="6" key="1">
    <citation type="journal article" date="2021" name="PeerJ">
        <title>Extensive microbial diversity within the chicken gut microbiome revealed by metagenomics and culture.</title>
        <authorList>
            <person name="Gilroy R."/>
            <person name="Ravi A."/>
            <person name="Getino M."/>
            <person name="Pursley I."/>
            <person name="Horton D.L."/>
            <person name="Alikhan N.F."/>
            <person name="Baker D."/>
            <person name="Gharbi K."/>
            <person name="Hall N."/>
            <person name="Watson M."/>
            <person name="Adriaenssens E.M."/>
            <person name="Foster-Nyarko E."/>
            <person name="Jarju S."/>
            <person name="Secka A."/>
            <person name="Antonio M."/>
            <person name="Oren A."/>
            <person name="Chaudhuri R.R."/>
            <person name="La Ragione R."/>
            <person name="Hildebrand F."/>
            <person name="Pallen M.J."/>
        </authorList>
    </citation>
    <scope>NUCLEOTIDE SEQUENCE</scope>
    <source>
        <strain evidence="6">ChiGjej3B3-7470</strain>
    </source>
</reference>
<feature type="non-terminal residue" evidence="6">
    <location>
        <position position="1"/>
    </location>
</feature>
<reference evidence="6" key="2">
    <citation type="submission" date="2021-09" db="EMBL/GenBank/DDBJ databases">
        <authorList>
            <person name="Gilroy R."/>
        </authorList>
    </citation>
    <scope>NUCLEOTIDE SEQUENCE</scope>
    <source>
        <strain evidence="6">ChiGjej3B3-7470</strain>
    </source>
</reference>
<protein>
    <submittedName>
        <fullName evidence="6">Hsp70 family protein</fullName>
    </submittedName>
</protein>
<keyword evidence="1" id="KW-0547">Nucleotide-binding</keyword>
<evidence type="ECO:0000313" key="7">
    <source>
        <dbReference type="Proteomes" id="UP000712713"/>
    </source>
</evidence>
<name>A0A921EPS0_9ACTN</name>
<evidence type="ECO:0000256" key="1">
    <source>
        <dbReference type="ARBA" id="ARBA00022741"/>
    </source>
</evidence>
<dbReference type="Gene3D" id="2.60.34.10">
    <property type="entry name" value="Substrate Binding Domain Of DNAk, Chain A, domain 1"/>
    <property type="match status" value="1"/>
</dbReference>
<organism evidence="6 7">
    <name type="scientific">Tessaracoccus flavescens</name>
    <dbReference type="NCBI Taxonomy" id="399497"/>
    <lineage>
        <taxon>Bacteria</taxon>
        <taxon>Bacillati</taxon>
        <taxon>Actinomycetota</taxon>
        <taxon>Actinomycetes</taxon>
        <taxon>Propionibacteriales</taxon>
        <taxon>Propionibacteriaceae</taxon>
        <taxon>Tessaracoccus</taxon>
    </lineage>
</organism>
<evidence type="ECO:0000256" key="3">
    <source>
        <dbReference type="ARBA" id="ARBA00023186"/>
    </source>
</evidence>
<dbReference type="InterPro" id="IPR013126">
    <property type="entry name" value="Hsp_70_fam"/>
</dbReference>
<dbReference type="SUPFAM" id="SSF100934">
    <property type="entry name" value="Heat shock protein 70kD (HSP70), C-terminal subdomain"/>
    <property type="match status" value="1"/>
</dbReference>
<comment type="caution">
    <text evidence="6">The sequence shown here is derived from an EMBL/GenBank/DDBJ whole genome shotgun (WGS) entry which is preliminary data.</text>
</comment>
<keyword evidence="3" id="KW-0143">Chaperone</keyword>
<feature type="region of interest" description="Disordered" evidence="5">
    <location>
        <begin position="131"/>
        <end position="171"/>
    </location>
</feature>
<dbReference type="EMBL" id="DYZF01000258">
    <property type="protein sequence ID" value="HJE52322.1"/>
    <property type="molecule type" value="Genomic_DNA"/>
</dbReference>
<dbReference type="AlphaFoldDB" id="A0A921EPS0"/>
<sequence length="171" mass="18095">DIDANGIVHVNAKDLATGKEQSMTVTGGSALNKDDIERMVKDAEAHAEDDRQRREAVEMRNEGDALVFRTEKLLAEHADTIGDDVKAPVVEATEALKEALKGEDNDAVKAAIDDLNTKAASMGQAIYAAAQAKAQESAPADDTVDGETSADAGAESDVVDAEIVEEDKEDK</sequence>
<dbReference type="GO" id="GO:0140662">
    <property type="term" value="F:ATP-dependent protein folding chaperone"/>
    <property type="evidence" value="ECO:0007669"/>
    <property type="project" value="InterPro"/>
</dbReference>
<feature type="coiled-coil region" evidence="4">
    <location>
        <begin position="33"/>
        <end position="60"/>
    </location>
</feature>
<evidence type="ECO:0000256" key="2">
    <source>
        <dbReference type="ARBA" id="ARBA00022840"/>
    </source>
</evidence>
<dbReference type="FunFam" id="1.20.1270.10:FF:000001">
    <property type="entry name" value="Molecular chaperone DnaK"/>
    <property type="match status" value="1"/>
</dbReference>
<dbReference type="InterPro" id="IPR029047">
    <property type="entry name" value="HSP70_peptide-bd_sf"/>
</dbReference>
<dbReference type="InterPro" id="IPR029048">
    <property type="entry name" value="HSP70_C_sf"/>
</dbReference>
<keyword evidence="4" id="KW-0175">Coiled coil</keyword>
<proteinExistence type="predicted"/>
<gene>
    <name evidence="6" type="ORF">K8V15_10195</name>
</gene>